<dbReference type="Gene3D" id="3.40.630.10">
    <property type="entry name" value="Zn peptidases"/>
    <property type="match status" value="1"/>
</dbReference>
<accession>A0A552UIG4</accession>
<gene>
    <name evidence="23" type="ORF">FMM06_07655</name>
</gene>
<keyword evidence="17" id="KW-0325">Glycoprotein</keyword>
<dbReference type="GO" id="GO:0005764">
    <property type="term" value="C:lysosome"/>
    <property type="evidence" value="ECO:0007669"/>
    <property type="project" value="UniProtKB-SubCell"/>
</dbReference>
<keyword evidence="14" id="KW-0333">Golgi apparatus</keyword>
<dbReference type="AlphaFoldDB" id="A0A552UIG4"/>
<keyword evidence="10 21" id="KW-0732">Signal</keyword>
<evidence type="ECO:0000256" key="8">
    <source>
        <dbReference type="ARBA" id="ARBA00022670"/>
    </source>
</evidence>
<evidence type="ECO:0000313" key="23">
    <source>
        <dbReference type="EMBL" id="TRW17987.1"/>
    </source>
</evidence>
<evidence type="ECO:0000256" key="4">
    <source>
        <dbReference type="ARBA" id="ARBA00004613"/>
    </source>
</evidence>
<dbReference type="GO" id="GO:0006508">
    <property type="term" value="P:proteolysis"/>
    <property type="evidence" value="ECO:0007669"/>
    <property type="project" value="UniProtKB-KW"/>
</dbReference>
<dbReference type="RefSeq" id="WP_144236681.1">
    <property type="nucleotide sequence ID" value="NZ_VJWA01000001.1"/>
</dbReference>
<evidence type="ECO:0000256" key="20">
    <source>
        <dbReference type="ARBA" id="ARBA00033328"/>
    </source>
</evidence>
<dbReference type="PANTHER" id="PTHR12053">
    <property type="entry name" value="PROTEASE FAMILY M28 PLASMA GLUTAMATE CARBOXYPEPTIDASE-RELATED"/>
    <property type="match status" value="1"/>
</dbReference>
<keyword evidence="12" id="KW-0256">Endoplasmic reticulum</keyword>
<dbReference type="Gene3D" id="3.50.30.30">
    <property type="match status" value="1"/>
</dbReference>
<evidence type="ECO:0000256" key="5">
    <source>
        <dbReference type="ARBA" id="ARBA00014116"/>
    </source>
</evidence>
<evidence type="ECO:0000256" key="17">
    <source>
        <dbReference type="ARBA" id="ARBA00023180"/>
    </source>
</evidence>
<feature type="domain" description="Peptidase M28" evidence="22">
    <location>
        <begin position="251"/>
        <end position="435"/>
    </location>
</feature>
<evidence type="ECO:0000256" key="14">
    <source>
        <dbReference type="ARBA" id="ARBA00023034"/>
    </source>
</evidence>
<dbReference type="EMBL" id="VJWA01000001">
    <property type="protein sequence ID" value="TRW17987.1"/>
    <property type="molecule type" value="Genomic_DNA"/>
</dbReference>
<keyword evidence="9" id="KW-0479">Metal-binding</keyword>
<reference evidence="23 24" key="1">
    <citation type="submission" date="2019-07" db="EMBL/GenBank/DDBJ databases">
        <title>Novel species isolated from glacier.</title>
        <authorList>
            <person name="Liu Q."/>
            <person name="Xin Y.-H."/>
        </authorList>
    </citation>
    <scope>NUCLEOTIDE SEQUENCE [LARGE SCALE GENOMIC DNA]</scope>
    <source>
        <strain evidence="23 24">LB1R16</strain>
    </source>
</reference>
<keyword evidence="8" id="KW-0645">Protease</keyword>
<dbReference type="SUPFAM" id="SSF53187">
    <property type="entry name" value="Zn-dependent exopeptidases"/>
    <property type="match status" value="1"/>
</dbReference>
<comment type="caution">
    <text evidence="23">The sequence shown here is derived from an EMBL/GenBank/DDBJ whole genome shotgun (WGS) entry which is preliminary data.</text>
</comment>
<comment type="subcellular location">
    <subcellularLocation>
        <location evidence="1">Endoplasmic reticulum</location>
    </subcellularLocation>
    <subcellularLocation>
        <location evidence="3">Golgi apparatus</location>
    </subcellularLocation>
    <subcellularLocation>
        <location evidence="2">Lysosome</location>
    </subcellularLocation>
    <subcellularLocation>
        <location evidence="4">Secreted</location>
    </subcellularLocation>
</comment>
<evidence type="ECO:0000256" key="2">
    <source>
        <dbReference type="ARBA" id="ARBA00004371"/>
    </source>
</evidence>
<evidence type="ECO:0000256" key="1">
    <source>
        <dbReference type="ARBA" id="ARBA00004240"/>
    </source>
</evidence>
<name>A0A552UIG4_9SPHN</name>
<organism evidence="23 24">
    <name type="scientific">Glacieibacterium frigidum</name>
    <dbReference type="NCBI Taxonomy" id="2593303"/>
    <lineage>
        <taxon>Bacteria</taxon>
        <taxon>Pseudomonadati</taxon>
        <taxon>Pseudomonadota</taxon>
        <taxon>Alphaproteobacteria</taxon>
        <taxon>Sphingomonadales</taxon>
        <taxon>Sphingosinicellaceae</taxon>
        <taxon>Glacieibacterium</taxon>
    </lineage>
</organism>
<dbReference type="GO" id="GO:0004180">
    <property type="term" value="F:carboxypeptidase activity"/>
    <property type="evidence" value="ECO:0007669"/>
    <property type="project" value="UniProtKB-KW"/>
</dbReference>
<evidence type="ECO:0000256" key="21">
    <source>
        <dbReference type="SAM" id="SignalP"/>
    </source>
</evidence>
<evidence type="ECO:0000313" key="24">
    <source>
        <dbReference type="Proteomes" id="UP000317894"/>
    </source>
</evidence>
<comment type="subunit">
    <text evidence="19">Homodimer. The monomeric form is inactive while the homodimer is active.</text>
</comment>
<dbReference type="Pfam" id="PF04389">
    <property type="entry name" value="Peptidase_M28"/>
    <property type="match status" value="1"/>
</dbReference>
<evidence type="ECO:0000256" key="15">
    <source>
        <dbReference type="ARBA" id="ARBA00023049"/>
    </source>
</evidence>
<evidence type="ECO:0000256" key="16">
    <source>
        <dbReference type="ARBA" id="ARBA00023145"/>
    </source>
</evidence>
<dbReference type="InterPro" id="IPR039866">
    <property type="entry name" value="CPQ"/>
</dbReference>
<evidence type="ECO:0000259" key="22">
    <source>
        <dbReference type="Pfam" id="PF04389"/>
    </source>
</evidence>
<keyword evidence="16" id="KW-0865">Zymogen</keyword>
<dbReference type="InterPro" id="IPR007484">
    <property type="entry name" value="Peptidase_M28"/>
</dbReference>
<keyword evidence="7" id="KW-0121">Carboxypeptidase</keyword>
<feature type="signal peptide" evidence="21">
    <location>
        <begin position="1"/>
        <end position="18"/>
    </location>
</feature>
<dbReference type="GO" id="GO:0070573">
    <property type="term" value="F:metallodipeptidase activity"/>
    <property type="evidence" value="ECO:0007669"/>
    <property type="project" value="InterPro"/>
</dbReference>
<evidence type="ECO:0000256" key="11">
    <source>
        <dbReference type="ARBA" id="ARBA00022801"/>
    </source>
</evidence>
<keyword evidence="6" id="KW-0964">Secreted</keyword>
<evidence type="ECO:0000256" key="3">
    <source>
        <dbReference type="ARBA" id="ARBA00004555"/>
    </source>
</evidence>
<dbReference type="GO" id="GO:0005576">
    <property type="term" value="C:extracellular region"/>
    <property type="evidence" value="ECO:0007669"/>
    <property type="project" value="UniProtKB-SubCell"/>
</dbReference>
<dbReference type="Proteomes" id="UP000317894">
    <property type="component" value="Unassembled WGS sequence"/>
</dbReference>
<feature type="chain" id="PRO_5021993807" description="Carboxypeptidase Q" evidence="21">
    <location>
        <begin position="19"/>
        <end position="459"/>
    </location>
</feature>
<sequence>MIRHTCLLALVLAGPAVAADPDTVAASLRDRAMAGSGAYALVESLTTEIGPRLAGTPDEARARIWAVAKLKALGFKNVRVEPFDMPVWVRGIETAAVLGANAQPLAVTALGRSGATPANGLEADVVRFATYADLEAAPAGSLAGKIAFIDHKMLRTMDGSSYGAFGAARRSGPSLAASKGAAAVLIRSLGTGYHRHPHTGGTNWAAGQTPIAAAALSLNDSDQLNRLLAKGPVRLRLVLTPRLAGTAQSGNVVGEVVGTDPGAGAVVIGGHLDSWDHGTGAVDDGAGVAITVAAAKLIMDHAPKPRRTVRVVLWGAEEPGLYGAAAYAAANPPGSIALAAESDFGGGRVTTLKSRVAPEALPLVKRMQALLAPLGITPSSDNSASGGPDVGPLAAKGVGTLTLQQDGTDYFDLHHTPDDTLDKIDAKLLDQNVAAYAVTTWIAATSNVSFARAAAATQP</sequence>
<dbReference type="PANTHER" id="PTHR12053:SF3">
    <property type="entry name" value="CARBOXYPEPTIDASE Q"/>
    <property type="match status" value="1"/>
</dbReference>
<dbReference type="OrthoDB" id="9769665at2"/>
<evidence type="ECO:0000256" key="18">
    <source>
        <dbReference type="ARBA" id="ARBA00023228"/>
    </source>
</evidence>
<evidence type="ECO:0000256" key="13">
    <source>
        <dbReference type="ARBA" id="ARBA00022833"/>
    </source>
</evidence>
<keyword evidence="15" id="KW-0482">Metalloprotease</keyword>
<evidence type="ECO:0000256" key="19">
    <source>
        <dbReference type="ARBA" id="ARBA00025833"/>
    </source>
</evidence>
<keyword evidence="24" id="KW-1185">Reference proteome</keyword>
<keyword evidence="18" id="KW-0458">Lysosome</keyword>
<evidence type="ECO:0000256" key="9">
    <source>
        <dbReference type="ARBA" id="ARBA00022723"/>
    </source>
</evidence>
<proteinExistence type="predicted"/>
<evidence type="ECO:0000256" key="7">
    <source>
        <dbReference type="ARBA" id="ARBA00022645"/>
    </source>
</evidence>
<dbReference type="GO" id="GO:0046872">
    <property type="term" value="F:metal ion binding"/>
    <property type="evidence" value="ECO:0007669"/>
    <property type="project" value="UniProtKB-KW"/>
</dbReference>
<keyword evidence="11 23" id="KW-0378">Hydrolase</keyword>
<keyword evidence="13" id="KW-0862">Zinc</keyword>
<evidence type="ECO:0000256" key="12">
    <source>
        <dbReference type="ARBA" id="ARBA00022824"/>
    </source>
</evidence>
<protein>
    <recommendedName>
        <fullName evidence="5">Carboxypeptidase Q</fullName>
    </recommendedName>
    <alternativeName>
        <fullName evidence="20">Plasma glutamate carboxypeptidase</fullName>
    </alternativeName>
</protein>
<evidence type="ECO:0000256" key="10">
    <source>
        <dbReference type="ARBA" id="ARBA00022729"/>
    </source>
</evidence>
<evidence type="ECO:0000256" key="6">
    <source>
        <dbReference type="ARBA" id="ARBA00022525"/>
    </source>
</evidence>